<dbReference type="Pfam" id="PF02978">
    <property type="entry name" value="SRP_SPB"/>
    <property type="match status" value="1"/>
</dbReference>
<feature type="binding site" evidence="9">
    <location>
        <begin position="189"/>
        <end position="193"/>
    </location>
    <ligand>
        <name>GTP</name>
        <dbReference type="ChEBI" id="CHEBI:37565"/>
    </ligand>
</feature>
<keyword evidence="7 9" id="KW-0687">Ribonucleoprotein</keyword>
<comment type="function">
    <text evidence="9">Involved in targeting and insertion of nascent membrane proteins into the cytoplasmic membrane. Binds to the hydrophobic signal sequence of the ribosome-nascent chain (RNC) as it emerges from the ribosomes. The SRP-RNC complex is then targeted to the cytoplasmic membrane where it interacts with the SRP receptor FtsY.</text>
</comment>
<comment type="catalytic activity">
    <reaction evidence="8 9">
        <text>GTP + H2O = GDP + phosphate + H(+)</text>
        <dbReference type="Rhea" id="RHEA:19669"/>
        <dbReference type="ChEBI" id="CHEBI:15377"/>
        <dbReference type="ChEBI" id="CHEBI:15378"/>
        <dbReference type="ChEBI" id="CHEBI:37565"/>
        <dbReference type="ChEBI" id="CHEBI:43474"/>
        <dbReference type="ChEBI" id="CHEBI:58189"/>
        <dbReference type="EC" id="3.6.5.4"/>
    </reaction>
</comment>
<dbReference type="InterPro" id="IPR013822">
    <property type="entry name" value="Signal_recog_particl_SRP54_hlx"/>
</dbReference>
<dbReference type="PROSITE" id="PS00300">
    <property type="entry name" value="SRP54"/>
    <property type="match status" value="1"/>
</dbReference>
<dbReference type="CDD" id="cd18539">
    <property type="entry name" value="SRP_G"/>
    <property type="match status" value="1"/>
</dbReference>
<feature type="binding site" evidence="9">
    <location>
        <begin position="247"/>
        <end position="250"/>
    </location>
    <ligand>
        <name>GTP</name>
        <dbReference type="ChEBI" id="CHEBI:37565"/>
    </ligand>
</feature>
<dbReference type="Gene3D" id="1.10.260.30">
    <property type="entry name" value="Signal recognition particle, SRP54 subunit, M-domain"/>
    <property type="match status" value="1"/>
</dbReference>
<comment type="domain">
    <text evidence="9">Composed of three domains: the N-terminal N domain, which is responsible for interactions with the ribosome, the central G domain, which binds GTP, and the C-terminal M domain, which binds the RNA and the signal sequence of the RNC.</text>
</comment>
<dbReference type="OrthoDB" id="9804720at2"/>
<keyword evidence="12" id="KW-1185">Reference proteome</keyword>
<evidence type="ECO:0000313" key="11">
    <source>
        <dbReference type="EMBL" id="SHE48069.1"/>
    </source>
</evidence>
<dbReference type="PANTHER" id="PTHR11564:SF5">
    <property type="entry name" value="SIGNAL RECOGNITION PARTICLE SUBUNIT SRP54"/>
    <property type="match status" value="1"/>
</dbReference>
<evidence type="ECO:0000256" key="1">
    <source>
        <dbReference type="ARBA" id="ARBA00005450"/>
    </source>
</evidence>
<evidence type="ECO:0000256" key="2">
    <source>
        <dbReference type="ARBA" id="ARBA00022741"/>
    </source>
</evidence>
<dbReference type="NCBIfam" id="TIGR00959">
    <property type="entry name" value="ffh"/>
    <property type="match status" value="1"/>
</dbReference>
<dbReference type="Pfam" id="PF00448">
    <property type="entry name" value="SRP54"/>
    <property type="match status" value="1"/>
</dbReference>
<dbReference type="SUPFAM" id="SSF52540">
    <property type="entry name" value="P-loop containing nucleoside triphosphate hydrolases"/>
    <property type="match status" value="1"/>
</dbReference>
<protein>
    <recommendedName>
        <fullName evidence="9">Signal recognition particle protein</fullName>
        <ecNumber evidence="9">3.6.5.4</ecNumber>
    </recommendedName>
    <alternativeName>
        <fullName evidence="9">Fifty-four homolog</fullName>
    </alternativeName>
</protein>
<evidence type="ECO:0000313" key="12">
    <source>
        <dbReference type="Proteomes" id="UP000184076"/>
    </source>
</evidence>
<dbReference type="GO" id="GO:0005525">
    <property type="term" value="F:GTP binding"/>
    <property type="evidence" value="ECO:0007669"/>
    <property type="project" value="UniProtKB-UniRule"/>
</dbReference>
<proteinExistence type="inferred from homology"/>
<dbReference type="InterPro" id="IPR004125">
    <property type="entry name" value="Signal_recog_particle_SRP54_M"/>
</dbReference>
<dbReference type="InterPro" id="IPR000897">
    <property type="entry name" value="SRP54_GTPase_dom"/>
</dbReference>
<evidence type="ECO:0000256" key="5">
    <source>
        <dbReference type="ARBA" id="ARBA00023134"/>
    </source>
</evidence>
<evidence type="ECO:0000256" key="7">
    <source>
        <dbReference type="ARBA" id="ARBA00023274"/>
    </source>
</evidence>
<dbReference type="InterPro" id="IPR003593">
    <property type="entry name" value="AAA+_ATPase"/>
</dbReference>
<feature type="binding site" evidence="9">
    <location>
        <begin position="107"/>
        <end position="114"/>
    </location>
    <ligand>
        <name>GTP</name>
        <dbReference type="ChEBI" id="CHEBI:37565"/>
    </ligand>
</feature>
<evidence type="ECO:0000256" key="4">
    <source>
        <dbReference type="ARBA" id="ARBA00022884"/>
    </source>
</evidence>
<accession>A0A1M4TUB0</accession>
<keyword evidence="4 9" id="KW-0694">RNA-binding</keyword>
<dbReference type="InterPro" id="IPR004780">
    <property type="entry name" value="SRP"/>
</dbReference>
<dbReference type="SMART" id="SM00963">
    <property type="entry name" value="SRP54_N"/>
    <property type="match status" value="1"/>
</dbReference>
<dbReference type="Gene3D" id="3.40.50.300">
    <property type="entry name" value="P-loop containing nucleotide triphosphate hydrolases"/>
    <property type="match status" value="1"/>
</dbReference>
<dbReference type="InterPro" id="IPR042101">
    <property type="entry name" value="SRP54_N_sf"/>
</dbReference>
<dbReference type="Pfam" id="PF02881">
    <property type="entry name" value="SRP54_N"/>
    <property type="match status" value="1"/>
</dbReference>
<keyword evidence="3 9" id="KW-0378">Hydrolase</keyword>
<dbReference type="RefSeq" id="WP_073036417.1">
    <property type="nucleotide sequence ID" value="NZ_FQVB01000004.1"/>
</dbReference>
<reference evidence="12" key="1">
    <citation type="submission" date="2016-11" db="EMBL/GenBank/DDBJ databases">
        <authorList>
            <person name="Varghese N."/>
            <person name="Submissions S."/>
        </authorList>
    </citation>
    <scope>NUCLEOTIDE SEQUENCE [LARGE SCALE GENOMIC DNA]</scope>
    <source>
        <strain evidence="12">DSM 9756</strain>
    </source>
</reference>
<dbReference type="STRING" id="1121391.SAMN02745206_00381"/>
<sequence>MFDNLSSKFQKVFRHLKGHGKLTEQNIQEALREVRLALLEADVHYKVAKDFVKTIAQRAVGQEVMGSLTPGQQVIKIVNEALTDLMGGTAAPLELTGKSPQVIVLVGLQGSGKTTTAAKLARHLSKNKRRPCLVPADVYRPAAIDQLTTLAGQLNLPVFPSSVDQKPEDIVRGAVGFAREHQCDTLIVDTAGRLHVDQELMDELRRIKAILEPQEVLLVADAMTGQDAVRVASSFHEALHITGVVLTKLDGDARGGAALSIRAVTGCPIKFVGVGEKLDALEVFHPDRMSSRILGMGDVLTIIEKAQEAFDEREALEMARKFKEDSFTLEDFRDQLRQVKKLGSLESILKMLPGMGILKELKKMEVDEKALVRTEAIINSMTKQERQNAGIINASRKRRIARGSGTSVQEVNQLLRSYNDARRMMRQMMGGGKATKKGKKKKKRVKAFFPF</sequence>
<feature type="domain" description="SRP54-type proteins GTP-binding" evidence="10">
    <location>
        <begin position="268"/>
        <end position="281"/>
    </location>
</feature>
<dbReference type="InterPro" id="IPR027417">
    <property type="entry name" value="P-loop_NTPase"/>
</dbReference>
<evidence type="ECO:0000259" key="10">
    <source>
        <dbReference type="PROSITE" id="PS00300"/>
    </source>
</evidence>
<dbReference type="Proteomes" id="UP000184076">
    <property type="component" value="Unassembled WGS sequence"/>
</dbReference>
<dbReference type="GO" id="GO:0008312">
    <property type="term" value="F:7S RNA binding"/>
    <property type="evidence" value="ECO:0007669"/>
    <property type="project" value="InterPro"/>
</dbReference>
<dbReference type="SMART" id="SM00962">
    <property type="entry name" value="SRP54"/>
    <property type="match status" value="1"/>
</dbReference>
<dbReference type="AlphaFoldDB" id="A0A1M4TUB0"/>
<organism evidence="11 12">
    <name type="scientific">Desulfacinum infernum DSM 9756</name>
    <dbReference type="NCBI Taxonomy" id="1121391"/>
    <lineage>
        <taxon>Bacteria</taxon>
        <taxon>Pseudomonadati</taxon>
        <taxon>Thermodesulfobacteriota</taxon>
        <taxon>Syntrophobacteria</taxon>
        <taxon>Syntrophobacterales</taxon>
        <taxon>Syntrophobacteraceae</taxon>
        <taxon>Desulfacinum</taxon>
    </lineage>
</organism>
<comment type="subcellular location">
    <subcellularLocation>
        <location evidence="9">Cytoplasm</location>
    </subcellularLocation>
    <text evidence="9">The SRP-RNC complex is targeted to the cytoplasmic membrane.</text>
</comment>
<comment type="subunit">
    <text evidence="9">Part of the signal recognition particle protein translocation system, which is composed of SRP and FtsY.</text>
</comment>
<dbReference type="EC" id="3.6.5.4" evidence="9"/>
<dbReference type="FunFam" id="3.40.50.300:FF:000022">
    <property type="entry name" value="Signal recognition particle 54 kDa subunit"/>
    <property type="match status" value="1"/>
</dbReference>
<dbReference type="GO" id="GO:0003924">
    <property type="term" value="F:GTPase activity"/>
    <property type="evidence" value="ECO:0007669"/>
    <property type="project" value="UniProtKB-UniRule"/>
</dbReference>
<dbReference type="PANTHER" id="PTHR11564">
    <property type="entry name" value="SIGNAL RECOGNITION PARTICLE 54K PROTEIN SRP54"/>
    <property type="match status" value="1"/>
</dbReference>
<dbReference type="Gene3D" id="1.20.120.140">
    <property type="entry name" value="Signal recognition particle SRP54, nucleotide-binding domain"/>
    <property type="match status" value="1"/>
</dbReference>
<keyword evidence="2 9" id="KW-0547">Nucleotide-binding</keyword>
<evidence type="ECO:0000256" key="9">
    <source>
        <dbReference type="HAMAP-Rule" id="MF_00306"/>
    </source>
</evidence>
<comment type="similarity">
    <text evidence="1 9">Belongs to the GTP-binding SRP family. SRP54 subfamily.</text>
</comment>
<dbReference type="SMART" id="SM00382">
    <property type="entry name" value="AAA"/>
    <property type="match status" value="1"/>
</dbReference>
<keyword evidence="6 9" id="KW-0733">Signal recognition particle</keyword>
<dbReference type="SUPFAM" id="SSF47446">
    <property type="entry name" value="Signal peptide-binding domain"/>
    <property type="match status" value="1"/>
</dbReference>
<dbReference type="EMBL" id="FQVB01000004">
    <property type="protein sequence ID" value="SHE48069.1"/>
    <property type="molecule type" value="Genomic_DNA"/>
</dbReference>
<name>A0A1M4TUB0_9BACT</name>
<keyword evidence="5 9" id="KW-0342">GTP-binding</keyword>
<dbReference type="GO" id="GO:0006614">
    <property type="term" value="P:SRP-dependent cotranslational protein targeting to membrane"/>
    <property type="evidence" value="ECO:0007669"/>
    <property type="project" value="InterPro"/>
</dbReference>
<dbReference type="InterPro" id="IPR022941">
    <property type="entry name" value="SRP54"/>
</dbReference>
<evidence type="ECO:0000256" key="6">
    <source>
        <dbReference type="ARBA" id="ARBA00023135"/>
    </source>
</evidence>
<evidence type="ECO:0000256" key="3">
    <source>
        <dbReference type="ARBA" id="ARBA00022801"/>
    </source>
</evidence>
<dbReference type="HAMAP" id="MF_00306">
    <property type="entry name" value="SRP54"/>
    <property type="match status" value="1"/>
</dbReference>
<evidence type="ECO:0000256" key="8">
    <source>
        <dbReference type="ARBA" id="ARBA00048027"/>
    </source>
</evidence>
<dbReference type="GO" id="GO:0048500">
    <property type="term" value="C:signal recognition particle"/>
    <property type="evidence" value="ECO:0007669"/>
    <property type="project" value="UniProtKB-UniRule"/>
</dbReference>
<gene>
    <name evidence="9" type="primary">ffh</name>
    <name evidence="11" type="ORF">SAMN02745206_00381</name>
</gene>
<keyword evidence="9" id="KW-0963">Cytoplasm</keyword>
<dbReference type="InterPro" id="IPR036891">
    <property type="entry name" value="Signal_recog_part_SRP54_M_sf"/>
</dbReference>